<proteinExistence type="predicted"/>
<dbReference type="InterPro" id="IPR005561">
    <property type="entry name" value="ANTAR"/>
</dbReference>
<keyword evidence="7" id="KW-1185">Reference proteome</keyword>
<dbReference type="PROSITE" id="PS50921">
    <property type="entry name" value="ANTAR"/>
    <property type="match status" value="1"/>
</dbReference>
<dbReference type="SUPFAM" id="SSF52172">
    <property type="entry name" value="CheY-like"/>
    <property type="match status" value="1"/>
</dbReference>
<feature type="domain" description="ANTAR" evidence="5">
    <location>
        <begin position="172"/>
        <end position="233"/>
    </location>
</feature>
<accession>A0ABN2Z6G9</accession>
<dbReference type="Pfam" id="PF13185">
    <property type="entry name" value="GAF_2"/>
    <property type="match status" value="1"/>
</dbReference>
<dbReference type="Gene3D" id="3.30.450.40">
    <property type="match status" value="1"/>
</dbReference>
<dbReference type="SMART" id="SM01012">
    <property type="entry name" value="ANTAR"/>
    <property type="match status" value="1"/>
</dbReference>
<keyword evidence="3" id="KW-0805">Transcription regulation</keyword>
<evidence type="ECO:0000313" key="6">
    <source>
        <dbReference type="EMBL" id="GAA2137557.1"/>
    </source>
</evidence>
<dbReference type="Gene3D" id="1.10.10.10">
    <property type="entry name" value="Winged helix-like DNA-binding domain superfamily/Winged helix DNA-binding domain"/>
    <property type="match status" value="1"/>
</dbReference>
<dbReference type="RefSeq" id="WP_344291963.1">
    <property type="nucleotide sequence ID" value="NZ_BAAAPF010000186.1"/>
</dbReference>
<dbReference type="Pfam" id="PF03861">
    <property type="entry name" value="ANTAR"/>
    <property type="match status" value="1"/>
</dbReference>
<comment type="caution">
    <text evidence="6">The sequence shown here is derived from an EMBL/GenBank/DDBJ whole genome shotgun (WGS) entry which is preliminary data.</text>
</comment>
<dbReference type="SUPFAM" id="SSF55781">
    <property type="entry name" value="GAF domain-like"/>
    <property type="match status" value="1"/>
</dbReference>
<organism evidence="6 7">
    <name type="scientific">Streptomyces synnematoformans</name>
    <dbReference type="NCBI Taxonomy" id="415721"/>
    <lineage>
        <taxon>Bacteria</taxon>
        <taxon>Bacillati</taxon>
        <taxon>Actinomycetota</taxon>
        <taxon>Actinomycetes</taxon>
        <taxon>Kitasatosporales</taxon>
        <taxon>Streptomycetaceae</taxon>
        <taxon>Streptomyces</taxon>
    </lineage>
</organism>
<evidence type="ECO:0000259" key="5">
    <source>
        <dbReference type="PROSITE" id="PS50921"/>
    </source>
</evidence>
<dbReference type="EMBL" id="BAAAPF010000186">
    <property type="protein sequence ID" value="GAA2137557.1"/>
    <property type="molecule type" value="Genomic_DNA"/>
</dbReference>
<reference evidence="6 7" key="1">
    <citation type="journal article" date="2019" name="Int. J. Syst. Evol. Microbiol.">
        <title>The Global Catalogue of Microorganisms (GCM) 10K type strain sequencing project: providing services to taxonomists for standard genome sequencing and annotation.</title>
        <authorList>
            <consortium name="The Broad Institute Genomics Platform"/>
            <consortium name="The Broad Institute Genome Sequencing Center for Infectious Disease"/>
            <person name="Wu L."/>
            <person name="Ma J."/>
        </authorList>
    </citation>
    <scope>NUCLEOTIDE SEQUENCE [LARGE SCALE GENOMIC DNA]</scope>
    <source>
        <strain evidence="6 7">JCM 15481</strain>
    </source>
</reference>
<dbReference type="InterPro" id="IPR012074">
    <property type="entry name" value="GAF_ANTAR"/>
</dbReference>
<dbReference type="Proteomes" id="UP001500443">
    <property type="component" value="Unassembled WGS sequence"/>
</dbReference>
<dbReference type="InterPro" id="IPR029016">
    <property type="entry name" value="GAF-like_dom_sf"/>
</dbReference>
<name>A0ABN2Z6G9_9ACTN</name>
<evidence type="ECO:0000256" key="1">
    <source>
        <dbReference type="ARBA" id="ARBA00022679"/>
    </source>
</evidence>
<dbReference type="InterPro" id="IPR003018">
    <property type="entry name" value="GAF"/>
</dbReference>
<keyword evidence="4" id="KW-0804">Transcription</keyword>
<gene>
    <name evidence="6" type="ORF">GCM10009802_46710</name>
</gene>
<protein>
    <submittedName>
        <fullName evidence="6">GAF and ANTAR domain-containing protein</fullName>
    </submittedName>
</protein>
<dbReference type="PIRSF" id="PIRSF036625">
    <property type="entry name" value="GAF_ANTAR"/>
    <property type="match status" value="1"/>
</dbReference>
<dbReference type="InterPro" id="IPR011006">
    <property type="entry name" value="CheY-like_superfamily"/>
</dbReference>
<dbReference type="InterPro" id="IPR036388">
    <property type="entry name" value="WH-like_DNA-bd_sf"/>
</dbReference>
<evidence type="ECO:0000313" key="7">
    <source>
        <dbReference type="Proteomes" id="UP001500443"/>
    </source>
</evidence>
<keyword evidence="1" id="KW-0808">Transferase</keyword>
<evidence type="ECO:0000256" key="2">
    <source>
        <dbReference type="ARBA" id="ARBA00022777"/>
    </source>
</evidence>
<sequence>MPEESREEGLAAAFVDLADTLVSDFDVEQHAHRLARHCSRLVDVTAAGVVLAAADGAALTASASDERTHALELAGVEWGEGPAVDCWRTARPLPATPLTHTRARAGWPRFTGRALDLGFHLVAAAPLRARGTAVGALTFFRDRPGTLHDAQLRLGQALADVATIGILQRRAVAEQAAVAAQLQNALNSRVVIEQAKGALSQRRSIAVDEAFRVLRGHARSTRRPLTDVAREVVEDGLDPAAQDG</sequence>
<evidence type="ECO:0000256" key="4">
    <source>
        <dbReference type="ARBA" id="ARBA00023163"/>
    </source>
</evidence>
<keyword evidence="2" id="KW-0418">Kinase</keyword>
<evidence type="ECO:0000256" key="3">
    <source>
        <dbReference type="ARBA" id="ARBA00023015"/>
    </source>
</evidence>